<dbReference type="InterPro" id="IPR001765">
    <property type="entry name" value="Carbonic_anhydrase"/>
</dbReference>
<keyword evidence="5" id="KW-0456">Lyase</keyword>
<feature type="binding site" evidence="4">
    <location>
        <position position="17"/>
    </location>
    <ligand>
        <name>Zn(2+)</name>
        <dbReference type="ChEBI" id="CHEBI:29105"/>
    </ligand>
</feature>
<dbReference type="EMBL" id="JASNWA010000008">
    <property type="protein sequence ID" value="KAK3172001.1"/>
    <property type="molecule type" value="Genomic_DNA"/>
</dbReference>
<feature type="binding site" evidence="4">
    <location>
        <position position="19"/>
    </location>
    <ligand>
        <name>Zn(2+)</name>
        <dbReference type="ChEBI" id="CHEBI:29105"/>
    </ligand>
</feature>
<evidence type="ECO:0000313" key="7">
    <source>
        <dbReference type="Proteomes" id="UP001276659"/>
    </source>
</evidence>
<dbReference type="InterPro" id="IPR036874">
    <property type="entry name" value="Carbonic_anhydrase_sf"/>
</dbReference>
<keyword evidence="3 4" id="KW-0862">Zinc</keyword>
<comment type="cofactor">
    <cofactor evidence="4">
        <name>Zn(2+)</name>
        <dbReference type="ChEBI" id="CHEBI:29105"/>
    </cofactor>
    <text evidence="4">Binds 1 zinc ion per subunit.</text>
</comment>
<evidence type="ECO:0000256" key="5">
    <source>
        <dbReference type="RuleBase" id="RU003956"/>
    </source>
</evidence>
<dbReference type="Pfam" id="PF00484">
    <property type="entry name" value="Pro_CA"/>
    <property type="match status" value="1"/>
</dbReference>
<evidence type="ECO:0000256" key="4">
    <source>
        <dbReference type="PIRSR" id="PIRSR601765-1"/>
    </source>
</evidence>
<dbReference type="GO" id="GO:0004089">
    <property type="term" value="F:carbonate dehydratase activity"/>
    <property type="evidence" value="ECO:0007669"/>
    <property type="project" value="UniProtKB-UniRule"/>
</dbReference>
<keyword evidence="2 4" id="KW-0479">Metal-binding</keyword>
<evidence type="ECO:0000256" key="2">
    <source>
        <dbReference type="ARBA" id="ARBA00022723"/>
    </source>
</evidence>
<reference evidence="6" key="1">
    <citation type="submission" date="2022-11" db="EMBL/GenBank/DDBJ databases">
        <title>Chromosomal genome sequence assembly and mating type (MAT) locus characterization of the leprose asexual lichenized fungus Lepraria neglecta (Nyl.) Erichsen.</title>
        <authorList>
            <person name="Allen J.L."/>
            <person name="Pfeffer B."/>
        </authorList>
    </citation>
    <scope>NUCLEOTIDE SEQUENCE</scope>
    <source>
        <strain evidence="6">Allen 5258</strain>
    </source>
</reference>
<protein>
    <recommendedName>
        <fullName evidence="5">Carbonic anhydrase</fullName>
        <ecNumber evidence="5">4.2.1.1</ecNumber>
    </recommendedName>
    <alternativeName>
        <fullName evidence="5">Carbonate dehydratase</fullName>
    </alternativeName>
</protein>
<comment type="function">
    <text evidence="5">Reversible hydration of carbon dioxide.</text>
</comment>
<comment type="catalytic activity">
    <reaction evidence="5">
        <text>hydrogencarbonate + H(+) = CO2 + H2O</text>
        <dbReference type="Rhea" id="RHEA:10748"/>
        <dbReference type="ChEBI" id="CHEBI:15377"/>
        <dbReference type="ChEBI" id="CHEBI:15378"/>
        <dbReference type="ChEBI" id="CHEBI:16526"/>
        <dbReference type="ChEBI" id="CHEBI:17544"/>
        <dbReference type="EC" id="4.2.1.1"/>
    </reaction>
</comment>
<name>A0AAE0DJK3_9LECA</name>
<feature type="binding site" evidence="4">
    <location>
        <position position="72"/>
    </location>
    <ligand>
        <name>Zn(2+)</name>
        <dbReference type="ChEBI" id="CHEBI:29105"/>
    </ligand>
</feature>
<dbReference type="PANTHER" id="PTHR43175:SF3">
    <property type="entry name" value="CARBON DISULFIDE HYDROLASE"/>
    <property type="match status" value="1"/>
</dbReference>
<sequence>MAEIIKKCEPFIVIICCTDGRGDPRKVFGPKDNEAVVQANCGGRVTNDVLRTLHVLDALSNEGVGTVIVAHHTDCGMMNATDDDLRARMKRKWPEKAGKTEGIRFEAFAKDLRQNVRGEMAVVKGDPYSGKREGAGGAWLGGLTGTGEEK</sequence>
<dbReference type="EC" id="4.2.1.1" evidence="5"/>
<dbReference type="GO" id="GO:0008270">
    <property type="term" value="F:zinc ion binding"/>
    <property type="evidence" value="ECO:0007669"/>
    <property type="project" value="UniProtKB-UniRule"/>
</dbReference>
<organism evidence="6 7">
    <name type="scientific">Lepraria neglecta</name>
    <dbReference type="NCBI Taxonomy" id="209136"/>
    <lineage>
        <taxon>Eukaryota</taxon>
        <taxon>Fungi</taxon>
        <taxon>Dikarya</taxon>
        <taxon>Ascomycota</taxon>
        <taxon>Pezizomycotina</taxon>
        <taxon>Lecanoromycetes</taxon>
        <taxon>OSLEUM clade</taxon>
        <taxon>Lecanoromycetidae</taxon>
        <taxon>Lecanorales</taxon>
        <taxon>Lecanorineae</taxon>
        <taxon>Stereocaulaceae</taxon>
        <taxon>Lepraria</taxon>
    </lineage>
</organism>
<proteinExistence type="inferred from homology"/>
<dbReference type="SUPFAM" id="SSF53056">
    <property type="entry name" value="beta-carbonic anhydrase, cab"/>
    <property type="match status" value="1"/>
</dbReference>
<gene>
    <name evidence="6" type="ORF">OEA41_004085</name>
</gene>
<evidence type="ECO:0000256" key="1">
    <source>
        <dbReference type="ARBA" id="ARBA00006217"/>
    </source>
</evidence>
<dbReference type="PANTHER" id="PTHR43175">
    <property type="entry name" value="CARBONIC ANHYDRASE"/>
    <property type="match status" value="1"/>
</dbReference>
<dbReference type="AlphaFoldDB" id="A0AAE0DJK3"/>
<dbReference type="Gene3D" id="3.40.1050.10">
    <property type="entry name" value="Carbonic anhydrase"/>
    <property type="match status" value="1"/>
</dbReference>
<feature type="binding site" evidence="4">
    <location>
        <position position="75"/>
    </location>
    <ligand>
        <name>Zn(2+)</name>
        <dbReference type="ChEBI" id="CHEBI:29105"/>
    </ligand>
</feature>
<evidence type="ECO:0000313" key="6">
    <source>
        <dbReference type="EMBL" id="KAK3172001.1"/>
    </source>
</evidence>
<dbReference type="Proteomes" id="UP001276659">
    <property type="component" value="Unassembled WGS sequence"/>
</dbReference>
<evidence type="ECO:0000256" key="3">
    <source>
        <dbReference type="ARBA" id="ARBA00022833"/>
    </source>
</evidence>
<comment type="similarity">
    <text evidence="1 5">Belongs to the beta-class carbonic anhydrase family.</text>
</comment>
<dbReference type="SMART" id="SM00947">
    <property type="entry name" value="Pro_CA"/>
    <property type="match status" value="1"/>
</dbReference>
<keyword evidence="7" id="KW-1185">Reference proteome</keyword>
<comment type="caution">
    <text evidence="6">The sequence shown here is derived from an EMBL/GenBank/DDBJ whole genome shotgun (WGS) entry which is preliminary data.</text>
</comment>
<accession>A0AAE0DJK3</accession>